<dbReference type="Proteomes" id="UP000650424">
    <property type="component" value="Unassembled WGS sequence"/>
</dbReference>
<feature type="transmembrane region" description="Helical" evidence="1">
    <location>
        <begin position="28"/>
        <end position="51"/>
    </location>
</feature>
<proteinExistence type="predicted"/>
<gene>
    <name evidence="2" type="ORF">H8L32_21700</name>
</gene>
<feature type="transmembrane region" description="Helical" evidence="1">
    <location>
        <begin position="63"/>
        <end position="82"/>
    </location>
</feature>
<evidence type="ECO:0000313" key="3">
    <source>
        <dbReference type="Proteomes" id="UP000650424"/>
    </source>
</evidence>
<dbReference type="RefSeq" id="WP_186949362.1">
    <property type="nucleotide sequence ID" value="NZ_JACOGF010000013.1"/>
</dbReference>
<protein>
    <submittedName>
        <fullName evidence="2">Uncharacterized protein</fullName>
    </submittedName>
</protein>
<keyword evidence="3" id="KW-1185">Reference proteome</keyword>
<keyword evidence="1" id="KW-0472">Membrane</keyword>
<keyword evidence="1" id="KW-0812">Transmembrane</keyword>
<keyword evidence="1" id="KW-1133">Transmembrane helix</keyword>
<evidence type="ECO:0000313" key="2">
    <source>
        <dbReference type="EMBL" id="MBC3920097.1"/>
    </source>
</evidence>
<organism evidence="2 3">
    <name type="scientific">Undibacterium hunanense</name>
    <dbReference type="NCBI Taxonomy" id="2762292"/>
    <lineage>
        <taxon>Bacteria</taxon>
        <taxon>Pseudomonadati</taxon>
        <taxon>Pseudomonadota</taxon>
        <taxon>Betaproteobacteria</taxon>
        <taxon>Burkholderiales</taxon>
        <taxon>Oxalobacteraceae</taxon>
        <taxon>Undibacterium</taxon>
    </lineage>
</organism>
<comment type="caution">
    <text evidence="2">The sequence shown here is derived from an EMBL/GenBank/DDBJ whole genome shotgun (WGS) entry which is preliminary data.</text>
</comment>
<dbReference type="EMBL" id="JACOGF010000013">
    <property type="protein sequence ID" value="MBC3920097.1"/>
    <property type="molecule type" value="Genomic_DNA"/>
</dbReference>
<reference evidence="2 3" key="1">
    <citation type="submission" date="2020-08" db="EMBL/GenBank/DDBJ databases">
        <title>Novel species isolated from subtropical streams in China.</title>
        <authorList>
            <person name="Lu H."/>
        </authorList>
    </citation>
    <scope>NUCLEOTIDE SEQUENCE [LARGE SCALE GENOMIC DNA]</scope>
    <source>
        <strain evidence="2 3">CY18W</strain>
    </source>
</reference>
<name>A0ABR6ZW49_9BURK</name>
<evidence type="ECO:0000256" key="1">
    <source>
        <dbReference type="SAM" id="Phobius"/>
    </source>
</evidence>
<sequence>MESEEDSIQEESKKNEFLTSLITLLKEVTYSALIIISLSAIELLANCTLHGALKNYIVTVHEWSTGGVFFILAAKSLLRVAARGYREIRGLKWH</sequence>
<accession>A0ABR6ZW49</accession>